<keyword evidence="6 11" id="KW-0375">Hydrogen ion transport</keyword>
<sequence>MSQAKWVIFFNNFKLSDTVVTSWIIIAALALVSFLLTRNLKKVPTSKVQVFLEFAIGGLANFVTDTMGEKTLKRMPNMIPYIGSLFLFFACSNLIGLLGFRSPTTDLDTTLAWALITFFMIYYAGVKFNGFGFFKGLLEPIPFLLPLNLIGELAKPISLSFRPFGNILGGSVIMKLLYDFLGYVSTLIPGISIPVGQLLIPVPLHLYFDIFAGLLQSFIFIMLTMVFVGNAAGAE</sequence>
<feature type="transmembrane region" description="Helical" evidence="11">
    <location>
        <begin position="206"/>
        <end position="228"/>
    </location>
</feature>
<evidence type="ECO:0000256" key="5">
    <source>
        <dbReference type="ARBA" id="ARBA00022692"/>
    </source>
</evidence>
<dbReference type="HAMAP" id="MF_01393">
    <property type="entry name" value="ATP_synth_a_bact"/>
    <property type="match status" value="1"/>
</dbReference>
<dbReference type="InterPro" id="IPR045082">
    <property type="entry name" value="ATP_syn_F0_a_bact/chloroplast"/>
</dbReference>
<feature type="transmembrane region" description="Helical" evidence="11">
    <location>
        <begin position="112"/>
        <end position="134"/>
    </location>
</feature>
<keyword evidence="4 11" id="KW-0138">CF(0)</keyword>
<dbReference type="SUPFAM" id="SSF81336">
    <property type="entry name" value="F1F0 ATP synthase subunit A"/>
    <property type="match status" value="1"/>
</dbReference>
<evidence type="ECO:0000256" key="4">
    <source>
        <dbReference type="ARBA" id="ARBA00022547"/>
    </source>
</evidence>
<evidence type="ECO:0000256" key="1">
    <source>
        <dbReference type="ARBA" id="ARBA00004141"/>
    </source>
</evidence>
<evidence type="ECO:0000313" key="14">
    <source>
        <dbReference type="Proteomes" id="UP001301012"/>
    </source>
</evidence>
<dbReference type="RefSeq" id="WP_284133702.1">
    <property type="nucleotide sequence ID" value="NZ_JASKYM010000011.1"/>
</dbReference>
<evidence type="ECO:0000256" key="2">
    <source>
        <dbReference type="ARBA" id="ARBA00006810"/>
    </source>
</evidence>
<evidence type="ECO:0000256" key="8">
    <source>
        <dbReference type="ARBA" id="ARBA00023065"/>
    </source>
</evidence>
<keyword evidence="3 11" id="KW-0813">Transport</keyword>
<keyword evidence="9 11" id="KW-0472">Membrane</keyword>
<proteinExistence type="inferred from homology"/>
<name>A0ABT7ECZ7_9FIRM</name>
<comment type="subcellular location">
    <subcellularLocation>
        <location evidence="11 12">Cell membrane</location>
        <topology evidence="11 12">Multi-pass membrane protein</topology>
    </subcellularLocation>
    <subcellularLocation>
        <location evidence="1">Membrane</location>
        <topology evidence="1">Multi-pass membrane protein</topology>
    </subcellularLocation>
</comment>
<dbReference type="InterPro" id="IPR000568">
    <property type="entry name" value="ATP_synth_F0_asu"/>
</dbReference>
<dbReference type="PANTHER" id="PTHR42823">
    <property type="entry name" value="ATP SYNTHASE SUBUNIT A, CHLOROPLASTIC"/>
    <property type="match status" value="1"/>
</dbReference>
<comment type="function">
    <text evidence="11 12">Key component of the proton channel; it plays a direct role in the translocation of protons across the membrane.</text>
</comment>
<dbReference type="EMBL" id="JASKYM010000011">
    <property type="protein sequence ID" value="MDK2564797.1"/>
    <property type="molecule type" value="Genomic_DNA"/>
</dbReference>
<evidence type="ECO:0000256" key="7">
    <source>
        <dbReference type="ARBA" id="ARBA00022989"/>
    </source>
</evidence>
<evidence type="ECO:0000313" key="13">
    <source>
        <dbReference type="EMBL" id="MDK2564797.1"/>
    </source>
</evidence>
<dbReference type="InterPro" id="IPR035908">
    <property type="entry name" value="F0_ATP_A_sf"/>
</dbReference>
<gene>
    <name evidence="11 13" type="primary">atpB</name>
    <name evidence="13" type="ORF">QOZ84_14775</name>
</gene>
<feature type="transmembrane region" description="Helical" evidence="11">
    <location>
        <begin position="79"/>
        <end position="100"/>
    </location>
</feature>
<evidence type="ECO:0000256" key="11">
    <source>
        <dbReference type="HAMAP-Rule" id="MF_01393"/>
    </source>
</evidence>
<dbReference type="PANTHER" id="PTHR42823:SF3">
    <property type="entry name" value="ATP SYNTHASE SUBUNIT A, CHLOROPLASTIC"/>
    <property type="match status" value="1"/>
</dbReference>
<keyword evidence="10 11" id="KW-0066">ATP synthesis</keyword>
<keyword evidence="14" id="KW-1185">Reference proteome</keyword>
<comment type="caution">
    <text evidence="13">The sequence shown here is derived from an EMBL/GenBank/DDBJ whole genome shotgun (WGS) entry which is preliminary data.</text>
</comment>
<keyword evidence="5 11" id="KW-0812">Transmembrane</keyword>
<keyword evidence="8 11" id="KW-0406">Ion transport</keyword>
<comment type="similarity">
    <text evidence="2 11 12">Belongs to the ATPase A chain family.</text>
</comment>
<evidence type="ECO:0000256" key="3">
    <source>
        <dbReference type="ARBA" id="ARBA00022448"/>
    </source>
</evidence>
<feature type="transmembrane region" description="Helical" evidence="11">
    <location>
        <begin position="20"/>
        <end position="37"/>
    </location>
</feature>
<reference evidence="13 14" key="1">
    <citation type="submission" date="2023-05" db="EMBL/GenBank/DDBJ databases">
        <title>Rombocin, a short stable natural nisin variant, displays selective antimicrobial activity against Listeria monocytogenes and employs dual mode of action to kill target bacterial strains.</title>
        <authorList>
            <person name="Wambui J."/>
            <person name="Stephan R."/>
            <person name="Kuipers O.P."/>
        </authorList>
    </citation>
    <scope>NUCLEOTIDE SEQUENCE [LARGE SCALE GENOMIC DNA]</scope>
    <source>
        <strain evidence="13 14">RC002</strain>
    </source>
</reference>
<dbReference type="Pfam" id="PF00119">
    <property type="entry name" value="ATP-synt_A"/>
    <property type="match status" value="1"/>
</dbReference>
<keyword evidence="7 11" id="KW-1133">Transmembrane helix</keyword>
<accession>A0ABT7ECZ7</accession>
<dbReference type="Gene3D" id="1.20.120.220">
    <property type="entry name" value="ATP synthase, F0 complex, subunit A"/>
    <property type="match status" value="1"/>
</dbReference>
<dbReference type="NCBIfam" id="TIGR01131">
    <property type="entry name" value="ATP_synt_6_or_A"/>
    <property type="match status" value="1"/>
</dbReference>
<keyword evidence="11" id="KW-1003">Cell membrane</keyword>
<organism evidence="13 14">
    <name type="scientific">Romboutsia sedimentorum</name>
    <dbReference type="NCBI Taxonomy" id="1368474"/>
    <lineage>
        <taxon>Bacteria</taxon>
        <taxon>Bacillati</taxon>
        <taxon>Bacillota</taxon>
        <taxon>Clostridia</taxon>
        <taxon>Peptostreptococcales</taxon>
        <taxon>Peptostreptococcaceae</taxon>
        <taxon>Romboutsia</taxon>
    </lineage>
</organism>
<evidence type="ECO:0000256" key="12">
    <source>
        <dbReference type="RuleBase" id="RU000483"/>
    </source>
</evidence>
<dbReference type="Proteomes" id="UP001301012">
    <property type="component" value="Unassembled WGS sequence"/>
</dbReference>
<feature type="transmembrane region" description="Helical" evidence="11">
    <location>
        <begin position="180"/>
        <end position="200"/>
    </location>
</feature>
<protein>
    <recommendedName>
        <fullName evidence="11 12">ATP synthase subunit a</fullName>
    </recommendedName>
    <alternativeName>
        <fullName evidence="11">ATP synthase F0 sector subunit a</fullName>
    </alternativeName>
    <alternativeName>
        <fullName evidence="11">F-ATPase subunit 6</fullName>
    </alternativeName>
</protein>
<evidence type="ECO:0000256" key="9">
    <source>
        <dbReference type="ARBA" id="ARBA00023136"/>
    </source>
</evidence>
<evidence type="ECO:0000256" key="10">
    <source>
        <dbReference type="ARBA" id="ARBA00023310"/>
    </source>
</evidence>
<evidence type="ECO:0000256" key="6">
    <source>
        <dbReference type="ARBA" id="ARBA00022781"/>
    </source>
</evidence>
<dbReference type="PRINTS" id="PR00123">
    <property type="entry name" value="ATPASEA"/>
</dbReference>